<keyword evidence="2" id="KW-0812">Transmembrane</keyword>
<evidence type="ECO:0000313" key="3">
    <source>
        <dbReference type="EMBL" id="KAK0156334.1"/>
    </source>
</evidence>
<organism evidence="3 4">
    <name type="scientific">Merluccius polli</name>
    <name type="common">Benguela hake</name>
    <name type="synonym">Merluccius cadenati</name>
    <dbReference type="NCBI Taxonomy" id="89951"/>
    <lineage>
        <taxon>Eukaryota</taxon>
        <taxon>Metazoa</taxon>
        <taxon>Chordata</taxon>
        <taxon>Craniata</taxon>
        <taxon>Vertebrata</taxon>
        <taxon>Euteleostomi</taxon>
        <taxon>Actinopterygii</taxon>
        <taxon>Neopterygii</taxon>
        <taxon>Teleostei</taxon>
        <taxon>Neoteleostei</taxon>
        <taxon>Acanthomorphata</taxon>
        <taxon>Zeiogadaria</taxon>
        <taxon>Gadariae</taxon>
        <taxon>Gadiformes</taxon>
        <taxon>Gadoidei</taxon>
        <taxon>Merlucciidae</taxon>
        <taxon>Merluccius</taxon>
    </lineage>
</organism>
<dbReference type="AlphaFoldDB" id="A0AA47ND72"/>
<name>A0AA47ND72_MERPO</name>
<feature type="transmembrane region" description="Helical" evidence="2">
    <location>
        <begin position="49"/>
        <end position="72"/>
    </location>
</feature>
<gene>
    <name evidence="3" type="ORF">N1851_000371</name>
</gene>
<keyword evidence="2" id="KW-1133">Transmembrane helix</keyword>
<sequence>MSVQDLLCMITFWGRNVINQCRETVKGRGCFFSNIKYIPTFSAVSSTTIAVAVILSLCVAAIVITSFLYLLYTQFKEKWWDNVGKYKNSTLLLMVPRKHQVLMPQKTALCSVYIDSCKEDKDDERDSSRGGNSHQSAGADSVSSSLGCTEKVSVDIISNVEDAMRRALPQFLLLPTPAPWLDIAHSNASYNPVVLSESGYNPSMLRGALHHPIPDSEVPIFQLTGQRQPLVSRLHSSHQSWNADSGSSSTTIALQVNLSYSSAPSDTTSTSILSDFGSSVYGVGSKGELQSENLNESLLGQAADPSSMSEHVYGEEELSVKVCDLNPWEASGPAPACSLVPVDDDYQGFQSVVRRPGLLIPEASSSSPRDWLDGLPETLVTGMPQRAVDAAWLSMVGTLPTTQGLLEPQANTVSGISTN</sequence>
<evidence type="ECO:0000256" key="1">
    <source>
        <dbReference type="SAM" id="MobiDB-lite"/>
    </source>
</evidence>
<feature type="region of interest" description="Disordered" evidence="1">
    <location>
        <begin position="121"/>
        <end position="144"/>
    </location>
</feature>
<keyword evidence="2" id="KW-0472">Membrane</keyword>
<evidence type="ECO:0000256" key="2">
    <source>
        <dbReference type="SAM" id="Phobius"/>
    </source>
</evidence>
<evidence type="ECO:0000313" key="4">
    <source>
        <dbReference type="Proteomes" id="UP001174136"/>
    </source>
</evidence>
<accession>A0AA47ND72</accession>
<dbReference type="EMBL" id="JAOPHQ010000013">
    <property type="protein sequence ID" value="KAK0156334.1"/>
    <property type="molecule type" value="Genomic_DNA"/>
</dbReference>
<dbReference type="Proteomes" id="UP001174136">
    <property type="component" value="Unassembled WGS sequence"/>
</dbReference>
<feature type="compositionally biased region" description="Polar residues" evidence="1">
    <location>
        <begin position="129"/>
        <end position="144"/>
    </location>
</feature>
<reference evidence="3" key="1">
    <citation type="journal article" date="2023" name="Front. Mar. Sci.">
        <title>A new Merluccius polli reference genome to investigate the effects of global change in West African waters.</title>
        <authorList>
            <person name="Mateo J.L."/>
            <person name="Blanco-Fernandez C."/>
            <person name="Garcia-Vazquez E."/>
            <person name="Machado-Schiaffino G."/>
        </authorList>
    </citation>
    <scope>NUCLEOTIDE SEQUENCE</scope>
    <source>
        <strain evidence="3">C29</strain>
        <tissue evidence="3">Fin</tissue>
    </source>
</reference>
<keyword evidence="4" id="KW-1185">Reference proteome</keyword>
<proteinExistence type="predicted"/>
<protein>
    <submittedName>
        <fullName evidence="3">Uncharacterized protein</fullName>
    </submittedName>
</protein>
<comment type="caution">
    <text evidence="3">The sequence shown here is derived from an EMBL/GenBank/DDBJ whole genome shotgun (WGS) entry which is preliminary data.</text>
</comment>